<evidence type="ECO:0000313" key="6">
    <source>
        <dbReference type="Proteomes" id="UP000187209"/>
    </source>
</evidence>
<dbReference type="Pfam" id="PF13499">
    <property type="entry name" value="EF-hand_7"/>
    <property type="match status" value="1"/>
</dbReference>
<feature type="compositionally biased region" description="Polar residues" evidence="3">
    <location>
        <begin position="535"/>
        <end position="545"/>
    </location>
</feature>
<protein>
    <recommendedName>
        <fullName evidence="4">EF-hand domain-containing protein</fullName>
    </recommendedName>
</protein>
<gene>
    <name evidence="5" type="ORF">SteCoe_3212</name>
</gene>
<dbReference type="Proteomes" id="UP000187209">
    <property type="component" value="Unassembled WGS sequence"/>
</dbReference>
<comment type="caution">
    <text evidence="5">The sequence shown here is derived from an EMBL/GenBank/DDBJ whole genome shotgun (WGS) entry which is preliminary data.</text>
</comment>
<feature type="coiled-coil region" evidence="2">
    <location>
        <begin position="396"/>
        <end position="423"/>
    </location>
</feature>
<feature type="compositionally biased region" description="Polar residues" evidence="3">
    <location>
        <begin position="790"/>
        <end position="799"/>
    </location>
</feature>
<evidence type="ECO:0000313" key="5">
    <source>
        <dbReference type="EMBL" id="OMJ93767.1"/>
    </source>
</evidence>
<keyword evidence="2" id="KW-0175">Coiled coil</keyword>
<feature type="region of interest" description="Disordered" evidence="3">
    <location>
        <begin position="423"/>
        <end position="451"/>
    </location>
</feature>
<dbReference type="InterPro" id="IPR002048">
    <property type="entry name" value="EF_hand_dom"/>
</dbReference>
<feature type="compositionally biased region" description="Polar residues" evidence="3">
    <location>
        <begin position="645"/>
        <end position="656"/>
    </location>
</feature>
<dbReference type="GO" id="GO:0005509">
    <property type="term" value="F:calcium ion binding"/>
    <property type="evidence" value="ECO:0007669"/>
    <property type="project" value="InterPro"/>
</dbReference>
<dbReference type="InterPro" id="IPR018247">
    <property type="entry name" value="EF_Hand_1_Ca_BS"/>
</dbReference>
<reference evidence="5 6" key="1">
    <citation type="submission" date="2016-11" db="EMBL/GenBank/DDBJ databases">
        <title>The macronuclear genome of Stentor coeruleus: a giant cell with tiny introns.</title>
        <authorList>
            <person name="Slabodnick M."/>
            <person name="Ruby J.G."/>
            <person name="Reiff S.B."/>
            <person name="Swart E.C."/>
            <person name="Gosai S."/>
            <person name="Prabakaran S."/>
            <person name="Witkowska E."/>
            <person name="Larue G.E."/>
            <person name="Fisher S."/>
            <person name="Freeman R.M."/>
            <person name="Gunawardena J."/>
            <person name="Chu W."/>
            <person name="Stover N.A."/>
            <person name="Gregory B.D."/>
            <person name="Nowacki M."/>
            <person name="Derisi J."/>
            <person name="Roy S.W."/>
            <person name="Marshall W.F."/>
            <person name="Sood P."/>
        </authorList>
    </citation>
    <scope>NUCLEOTIDE SEQUENCE [LARGE SCALE GENOMIC DNA]</scope>
    <source>
        <strain evidence="5">WM001</strain>
    </source>
</reference>
<dbReference type="PROSITE" id="PS50222">
    <property type="entry name" value="EF_HAND_2"/>
    <property type="match status" value="2"/>
</dbReference>
<feature type="region of interest" description="Disordered" evidence="3">
    <location>
        <begin position="780"/>
        <end position="830"/>
    </location>
</feature>
<feature type="compositionally biased region" description="Basic and acidic residues" evidence="3">
    <location>
        <begin position="569"/>
        <end position="589"/>
    </location>
</feature>
<feature type="compositionally biased region" description="Basic and acidic residues" evidence="3">
    <location>
        <begin position="424"/>
        <end position="451"/>
    </location>
</feature>
<keyword evidence="6" id="KW-1185">Reference proteome</keyword>
<dbReference type="CDD" id="cd00051">
    <property type="entry name" value="EFh"/>
    <property type="match status" value="1"/>
</dbReference>
<evidence type="ECO:0000256" key="2">
    <source>
        <dbReference type="SAM" id="Coils"/>
    </source>
</evidence>
<evidence type="ECO:0000259" key="4">
    <source>
        <dbReference type="PROSITE" id="PS50222"/>
    </source>
</evidence>
<feature type="domain" description="EF-hand" evidence="4">
    <location>
        <begin position="170"/>
        <end position="205"/>
    </location>
</feature>
<proteinExistence type="predicted"/>
<feature type="region of interest" description="Disordered" evidence="3">
    <location>
        <begin position="523"/>
        <end position="673"/>
    </location>
</feature>
<dbReference type="Gene3D" id="1.10.238.10">
    <property type="entry name" value="EF-hand"/>
    <property type="match status" value="1"/>
</dbReference>
<feature type="compositionally biased region" description="Basic and acidic residues" evidence="3">
    <location>
        <begin position="631"/>
        <end position="644"/>
    </location>
</feature>
<evidence type="ECO:0000256" key="3">
    <source>
        <dbReference type="SAM" id="MobiDB-lite"/>
    </source>
</evidence>
<keyword evidence="1" id="KW-0106">Calcium</keyword>
<organism evidence="5 6">
    <name type="scientific">Stentor coeruleus</name>
    <dbReference type="NCBI Taxonomy" id="5963"/>
    <lineage>
        <taxon>Eukaryota</taxon>
        <taxon>Sar</taxon>
        <taxon>Alveolata</taxon>
        <taxon>Ciliophora</taxon>
        <taxon>Postciliodesmatophora</taxon>
        <taxon>Heterotrichea</taxon>
        <taxon>Heterotrichida</taxon>
        <taxon>Stentoridae</taxon>
        <taxon>Stentor</taxon>
    </lineage>
</organism>
<feature type="region of interest" description="Disordered" evidence="3">
    <location>
        <begin position="480"/>
        <end position="503"/>
    </location>
</feature>
<dbReference type="OrthoDB" id="186625at2759"/>
<accession>A0A1R2CXN2</accession>
<sequence>METRESRSSISETNWFSDLNSPNWLEFVLKDHSDLGCSFRTAIEVFALTLRDKVVQSLPSNSTMSIYSKVISNLYPEIACSVSQLPVETILRESLTERSDYSLDLDSNSDFFRGVDYMPGSIEDSIEKIDDPEDSGIMDPDVKILVSDADENLDIVECTLFRRVLNIFNHDNRSVADLYASLDKNRDGKVTAGELRAELLKYDPTITEEESNEVFDIFDGDKDGTVSMEELGKRMKFIKQKAEQEVVDPLACMIISKPLRKSMIHGSLSIVLLKAQGLKPGAHSFKSRIKGLLEYATGEYTDCNPILNFHCDFHIENKNKEELPGLIEIELITKNKVEGSANFSWVKAMATPYEYSCKGKVDLKTSTGQLRGILYLQAQWNPIRPKSYTEKELNKLVKLGEEVEKRKKEVKELEKRRKTIQHTLTDEFLKEQENKEEQEHADGPHTRSDRPKAMTYFMNICKITVEKNPDVKTVGILSPTVVSPKSKTPCRGMSPKNSPLASPNCLNSSGVFFTSKTPHLDDSLSSAFLPKGTSPPHNKTQTSPHHNPVSPPQNKETSPPQHKVASPPQHKEISPPQHKEISPSQHKEISPSQHKVASPPQNKEISPPQHKGTSQPQHLGGHHGPSSSLHQKAEPKPSLHHTDSTHLSNQTTTHHPTGSLHHHGTTKPIVNHDTHGLNYSMTVNLSHATDKTQGLNHSLTIDKQHHISPPHKPNQHPEVHKLQHSSTLHVGSSGHSSINSLHPHVEPKHLPSNSISGHAVHHSSTTNKLEEKKNFLTIETPSLDAKRPKTPNTVISPKSNLLHVEAKNRPPAKSPAKNAAPNLSSSFRAN</sequence>
<dbReference type="AlphaFoldDB" id="A0A1R2CXN2"/>
<name>A0A1R2CXN2_9CILI</name>
<feature type="domain" description="EF-hand" evidence="4">
    <location>
        <begin position="206"/>
        <end position="241"/>
    </location>
</feature>
<dbReference type="SUPFAM" id="SSF47473">
    <property type="entry name" value="EF-hand"/>
    <property type="match status" value="1"/>
</dbReference>
<dbReference type="PROSITE" id="PS00018">
    <property type="entry name" value="EF_HAND_1"/>
    <property type="match status" value="2"/>
</dbReference>
<dbReference type="EMBL" id="MPUH01000037">
    <property type="protein sequence ID" value="OMJ93767.1"/>
    <property type="molecule type" value="Genomic_DNA"/>
</dbReference>
<evidence type="ECO:0000256" key="1">
    <source>
        <dbReference type="ARBA" id="ARBA00022837"/>
    </source>
</evidence>
<feature type="compositionally biased region" description="Polar residues" evidence="3">
    <location>
        <begin position="590"/>
        <end position="604"/>
    </location>
</feature>
<feature type="compositionally biased region" description="Low complexity" evidence="3">
    <location>
        <begin position="809"/>
        <end position="822"/>
    </location>
</feature>
<dbReference type="InterPro" id="IPR011992">
    <property type="entry name" value="EF-hand-dom_pair"/>
</dbReference>